<dbReference type="EMBL" id="BBMN01000012">
    <property type="protein sequence ID" value="GAL06576.1"/>
    <property type="molecule type" value="Genomic_DNA"/>
</dbReference>
<sequence length="158" mass="18606">MNYVELNSYTRKWIFTHASMPVAEADLALIKPFTQARAAQLWVEHISKQSPDADHFGQGDWASNERIWSAAFNWQQAWDGDDAALPMELAEFIDWEDNTTVFFCYEKYNIIETQWGVFKRNWKNFLFFDDGPMLIGRKKKQAVWFSSKGTYRMALRSE</sequence>
<organism evidence="1 2">
    <name type="scientific">Photobacterium aphoticum</name>
    <dbReference type="NCBI Taxonomy" id="754436"/>
    <lineage>
        <taxon>Bacteria</taxon>
        <taxon>Pseudomonadati</taxon>
        <taxon>Pseudomonadota</taxon>
        <taxon>Gammaproteobacteria</taxon>
        <taxon>Vibrionales</taxon>
        <taxon>Vibrionaceae</taxon>
        <taxon>Photobacterium</taxon>
    </lineage>
</organism>
<comment type="caution">
    <text evidence="1">The sequence shown here is derived from an EMBL/GenBank/DDBJ whole genome shotgun (WGS) entry which is preliminary data.</text>
</comment>
<proteinExistence type="predicted"/>
<dbReference type="InterPro" id="IPR021334">
    <property type="entry name" value="DUF2947"/>
</dbReference>
<evidence type="ECO:0008006" key="3">
    <source>
        <dbReference type="Google" id="ProtNLM"/>
    </source>
</evidence>
<dbReference type="Proteomes" id="UP000029227">
    <property type="component" value="Unassembled WGS sequence"/>
</dbReference>
<protein>
    <recommendedName>
        <fullName evidence="3">DUF2947 domain-containing protein</fullName>
    </recommendedName>
</protein>
<name>A0A090QUK5_9GAMM</name>
<dbReference type="AlphaFoldDB" id="A0A090QUK5"/>
<evidence type="ECO:0000313" key="1">
    <source>
        <dbReference type="EMBL" id="GAL06576.1"/>
    </source>
</evidence>
<dbReference type="eggNOG" id="ENOG5031F7Z">
    <property type="taxonomic scope" value="Bacteria"/>
</dbReference>
<dbReference type="Pfam" id="PF11163">
    <property type="entry name" value="DUF2947"/>
    <property type="match status" value="1"/>
</dbReference>
<gene>
    <name evidence="1" type="ORF">JCM19237_2673</name>
</gene>
<dbReference type="STRING" id="754436.JCM19237_2673"/>
<reference evidence="1 2" key="1">
    <citation type="journal article" date="2014" name="Genome Announc.">
        <title>Draft Genome Sequences of Two Vibrionaceae Species, Vibrio ponticus C121 and Photobacterium aphoticum C119, Isolated as Coral Reef Microbiota.</title>
        <authorList>
            <person name="Al-saari N."/>
            <person name="Meirelles P.M."/>
            <person name="Mino S."/>
            <person name="Suda W."/>
            <person name="Oshima K."/>
            <person name="Hattori M."/>
            <person name="Ohkuma M."/>
            <person name="Thompson F.L."/>
            <person name="Gomez-Gil B."/>
            <person name="Sawabe T."/>
            <person name="Sawabe T."/>
        </authorList>
    </citation>
    <scope>NUCLEOTIDE SEQUENCE [LARGE SCALE GENOMIC DNA]</scope>
    <source>
        <strain evidence="1 2">JCM 19237</strain>
    </source>
</reference>
<accession>A0A090QUK5</accession>
<evidence type="ECO:0000313" key="2">
    <source>
        <dbReference type="Proteomes" id="UP000029227"/>
    </source>
</evidence>